<organism evidence="3 4">
    <name type="scientific">Winogradskyella jejuensis</name>
    <dbReference type="NCBI Taxonomy" id="1089305"/>
    <lineage>
        <taxon>Bacteria</taxon>
        <taxon>Pseudomonadati</taxon>
        <taxon>Bacteroidota</taxon>
        <taxon>Flavobacteriia</taxon>
        <taxon>Flavobacteriales</taxon>
        <taxon>Flavobacteriaceae</taxon>
        <taxon>Winogradskyella</taxon>
    </lineage>
</organism>
<evidence type="ECO:0000256" key="1">
    <source>
        <dbReference type="PROSITE-ProRule" id="PRU00339"/>
    </source>
</evidence>
<keyword evidence="2" id="KW-0812">Transmembrane</keyword>
<dbReference type="Gene3D" id="1.10.10.10">
    <property type="entry name" value="Winged helix-like DNA-binding domain superfamily/Winged helix DNA-binding domain"/>
    <property type="match status" value="1"/>
</dbReference>
<protein>
    <submittedName>
        <fullName evidence="3">Winged helix-turn-helix DNA-binding</fullName>
    </submittedName>
</protein>
<dbReference type="Proteomes" id="UP000184522">
    <property type="component" value="Unassembled WGS sequence"/>
</dbReference>
<dbReference type="Gene3D" id="1.25.40.10">
    <property type="entry name" value="Tetratricopeptide repeat domain"/>
    <property type="match status" value="2"/>
</dbReference>
<keyword evidence="4" id="KW-1185">Reference proteome</keyword>
<proteinExistence type="predicted"/>
<dbReference type="PROSITE" id="PS50293">
    <property type="entry name" value="TPR_REGION"/>
    <property type="match status" value="1"/>
</dbReference>
<dbReference type="STRING" id="1089305.SAMN05444148_1937"/>
<keyword evidence="1" id="KW-0802">TPR repeat</keyword>
<dbReference type="Pfam" id="PF13412">
    <property type="entry name" value="HTH_24"/>
    <property type="match status" value="1"/>
</dbReference>
<gene>
    <name evidence="3" type="ORF">SAMN05444148_1937</name>
</gene>
<keyword evidence="2" id="KW-1133">Transmembrane helix</keyword>
<dbReference type="AlphaFoldDB" id="A0A1M5SQR4"/>
<dbReference type="InterPro" id="IPR011990">
    <property type="entry name" value="TPR-like_helical_dom_sf"/>
</dbReference>
<dbReference type="EMBL" id="FQWS01000002">
    <property type="protein sequence ID" value="SHH40757.1"/>
    <property type="molecule type" value="Genomic_DNA"/>
</dbReference>
<feature type="transmembrane region" description="Helical" evidence="2">
    <location>
        <begin position="375"/>
        <end position="395"/>
    </location>
</feature>
<keyword evidence="2" id="KW-0472">Membrane</keyword>
<dbReference type="PROSITE" id="PS50005">
    <property type="entry name" value="TPR"/>
    <property type="match status" value="1"/>
</dbReference>
<dbReference type="InterPro" id="IPR019734">
    <property type="entry name" value="TPR_rpt"/>
</dbReference>
<dbReference type="SUPFAM" id="SSF48452">
    <property type="entry name" value="TPR-like"/>
    <property type="match status" value="2"/>
</dbReference>
<evidence type="ECO:0000256" key="2">
    <source>
        <dbReference type="SAM" id="Phobius"/>
    </source>
</evidence>
<dbReference type="GO" id="GO:0003677">
    <property type="term" value="F:DNA binding"/>
    <property type="evidence" value="ECO:0007669"/>
    <property type="project" value="UniProtKB-KW"/>
</dbReference>
<dbReference type="PANTHER" id="PTHR10098:SF108">
    <property type="entry name" value="TETRATRICOPEPTIDE REPEAT PROTEIN 28"/>
    <property type="match status" value="1"/>
</dbReference>
<dbReference type="InterPro" id="IPR036388">
    <property type="entry name" value="WH-like_DNA-bd_sf"/>
</dbReference>
<dbReference type="SMART" id="SM00028">
    <property type="entry name" value="TPR"/>
    <property type="match status" value="5"/>
</dbReference>
<accession>A0A1M5SQR4</accession>
<evidence type="ECO:0000313" key="4">
    <source>
        <dbReference type="Proteomes" id="UP000184522"/>
    </source>
</evidence>
<name>A0A1M5SQR4_9FLAO</name>
<dbReference type="PANTHER" id="PTHR10098">
    <property type="entry name" value="RAPSYN-RELATED"/>
    <property type="match status" value="1"/>
</dbReference>
<dbReference type="Pfam" id="PF13424">
    <property type="entry name" value="TPR_12"/>
    <property type="match status" value="2"/>
</dbReference>
<reference evidence="4" key="1">
    <citation type="submission" date="2016-11" db="EMBL/GenBank/DDBJ databases">
        <authorList>
            <person name="Varghese N."/>
            <person name="Submissions S."/>
        </authorList>
    </citation>
    <scope>NUCLEOTIDE SEQUENCE [LARGE SCALE GENOMIC DNA]</scope>
    <source>
        <strain evidence="4">DSM 25330</strain>
    </source>
</reference>
<keyword evidence="3" id="KW-0238">DNA-binding</keyword>
<feature type="repeat" description="TPR" evidence="1">
    <location>
        <begin position="179"/>
        <end position="212"/>
    </location>
</feature>
<sequence length="511" mass="59359">MDSLRIVWTNTNEDNSKRFKAIGAYYKEYSNFQLDSTLNLANYHYNLAKTNNNRNQMVVALNKKANIICLLNDYKGALKYFNEAENLVNKIENNNLKALVIGDKGIALSKLERYSEALKQYTKALETYKAGENKLGQARMLNNIAGIYYIIENYDLALKYYGESLGIFKSFEESNRRIAVLYLNLGNINQKKKKYPEALSNFNQALQISKDNKDTYFIAAGNYSLASLYDEINNLELAKSYAYNSIDTKKKLNNEADVKEETLLLAKIEFEENPKLAEKEAEKLLNKLSENSSNSFKKNLYKLLYDCYKSGGSTNKALEVYEKYVTINESINERKNKLSLIREVIKNDFEIQLYETQLKNDKIQSELRVKQLRNIFLILFFSGLIIGGVTHYFRVQNLKNKSKLKELLLELEQLKSSRDFKITSSEEQKFLDRERIEKSIERKLNDTDWRVLNVLIKDPVIQNKEIAKEVYLSVDGIGSSLRRMYDYFEIRETKYKKIALLNDAVKRSKAA</sequence>
<evidence type="ECO:0000313" key="3">
    <source>
        <dbReference type="EMBL" id="SHH40757.1"/>
    </source>
</evidence>